<dbReference type="GO" id="GO:0052734">
    <property type="term" value="F:shikimate 3-dehydrogenase (NAD+) activity"/>
    <property type="evidence" value="ECO:0007669"/>
    <property type="project" value="RHEA"/>
</dbReference>
<dbReference type="FunFam" id="3.40.50.720:FF:000086">
    <property type="entry name" value="Quinate/shikimate dehydrogenase"/>
    <property type="match status" value="1"/>
</dbReference>
<dbReference type="CDD" id="cd01065">
    <property type="entry name" value="NAD_bind_Shikimate_DH"/>
    <property type="match status" value="1"/>
</dbReference>
<comment type="similarity">
    <text evidence="10">Belongs to the shikimate dehydrogenase family.</text>
</comment>
<dbReference type="NCBIfam" id="NF001319">
    <property type="entry name" value="PRK00258.3-3"/>
    <property type="match status" value="1"/>
</dbReference>
<dbReference type="SUPFAM" id="SSF53223">
    <property type="entry name" value="Aminoacid dehydrogenase-like, N-terminal domain"/>
    <property type="match status" value="1"/>
</dbReference>
<evidence type="ECO:0000256" key="7">
    <source>
        <dbReference type="ARBA" id="ARBA00051639"/>
    </source>
</evidence>
<dbReference type="UniPathway" id="UPA00053">
    <property type="reaction ID" value="UER00087"/>
</dbReference>
<dbReference type="InterPro" id="IPR011342">
    <property type="entry name" value="Shikimate_DH"/>
</dbReference>
<feature type="active site" description="Proton acceptor" evidence="10">
    <location>
        <position position="75"/>
    </location>
</feature>
<feature type="binding site" evidence="10">
    <location>
        <position position="251"/>
    </location>
    <ligand>
        <name>NADP(+)</name>
        <dbReference type="ChEBI" id="CHEBI:58349"/>
    </ligand>
</feature>
<feature type="binding site" evidence="10">
    <location>
        <begin position="24"/>
        <end position="26"/>
    </location>
    <ligand>
        <name>shikimate</name>
        <dbReference type="ChEBI" id="CHEBI:36208"/>
    </ligand>
</feature>
<dbReference type="HAMAP" id="MF_00222">
    <property type="entry name" value="Shikimate_DH_AroE"/>
    <property type="match status" value="1"/>
</dbReference>
<comment type="caution">
    <text evidence="14">The sequence shown here is derived from an EMBL/GenBank/DDBJ whole genome shotgun (WGS) entry which is preliminary data.</text>
</comment>
<feature type="domain" description="Quinate/shikimate 5-dehydrogenase/glutamyl-tRNA reductase" evidence="11">
    <location>
        <begin position="120"/>
        <end position="202"/>
    </location>
</feature>
<dbReference type="SUPFAM" id="SSF51735">
    <property type="entry name" value="NAD(P)-binding Rossmann-fold domains"/>
    <property type="match status" value="1"/>
</dbReference>
<accession>A0A433XQU5</accession>
<dbReference type="Gene3D" id="3.40.50.10860">
    <property type="entry name" value="Leucine Dehydrogenase, chain A, domain 1"/>
    <property type="match status" value="1"/>
</dbReference>
<dbReference type="InterPro" id="IPR006151">
    <property type="entry name" value="Shikm_DH/Glu-tRNA_Rdtase"/>
</dbReference>
<dbReference type="GO" id="GO:0050661">
    <property type="term" value="F:NADP binding"/>
    <property type="evidence" value="ECO:0007669"/>
    <property type="project" value="InterPro"/>
</dbReference>
<feature type="binding site" evidence="10">
    <location>
        <position position="228"/>
    </location>
    <ligand>
        <name>NADP(+)</name>
        <dbReference type="ChEBI" id="CHEBI:58349"/>
    </ligand>
</feature>
<dbReference type="InterPro" id="IPR046346">
    <property type="entry name" value="Aminoacid_DH-like_N_sf"/>
</dbReference>
<evidence type="ECO:0000259" key="11">
    <source>
        <dbReference type="Pfam" id="PF01488"/>
    </source>
</evidence>
<sequence>MGKEISHSSGPLLLGVMGDPIAHSKSPVMHEAALRAVSLPGSYVPLHVKPDRLAQAVEGVRALGFRGVNVTVPHKVSVMDLLDELDEGARLIGAVNTIVNHNGVLTGYNTDGIGYVRSLKEEAVPDLKGKTILVLGAGGAARGIIYALLQESPAQIIVANRTPDKAKQLAEEWSGLGHLTGCGNDDIAAAVKNADVLINTTSVGMHPAVSEIPINPEWIPEGIVVSDLIYNPLQTELLRQGEIKGCRTHGGLGMFIYQGAYAFEYWTGCEAPVGVMREAVLRSLQGIL</sequence>
<dbReference type="Gene3D" id="3.40.50.720">
    <property type="entry name" value="NAD(P)-binding Rossmann-like Domain"/>
    <property type="match status" value="1"/>
</dbReference>
<evidence type="ECO:0000313" key="15">
    <source>
        <dbReference type="Proteomes" id="UP000272464"/>
    </source>
</evidence>
<feature type="binding site" evidence="10">
    <location>
        <position position="87"/>
    </location>
    <ligand>
        <name>NADP(+)</name>
        <dbReference type="ChEBI" id="CHEBI:58349"/>
    </ligand>
</feature>
<organism evidence="14 15">
    <name type="scientific">Paenibacillus zeisoli</name>
    <dbReference type="NCBI Taxonomy" id="2496267"/>
    <lineage>
        <taxon>Bacteria</taxon>
        <taxon>Bacillati</taxon>
        <taxon>Bacillota</taxon>
        <taxon>Bacilli</taxon>
        <taxon>Bacillales</taxon>
        <taxon>Paenibacillaceae</taxon>
        <taxon>Paenibacillus</taxon>
    </lineage>
</organism>
<evidence type="ECO:0000256" key="10">
    <source>
        <dbReference type="HAMAP-Rule" id="MF_00222"/>
    </source>
</evidence>
<dbReference type="GO" id="GO:0008652">
    <property type="term" value="P:amino acid biosynthetic process"/>
    <property type="evidence" value="ECO:0007669"/>
    <property type="project" value="UniProtKB-KW"/>
</dbReference>
<dbReference type="RefSeq" id="WP_127198164.1">
    <property type="nucleotide sequence ID" value="NZ_RZNX01000001.1"/>
</dbReference>
<name>A0A433XQU5_9BACL</name>
<dbReference type="GO" id="GO:0009423">
    <property type="term" value="P:chorismate biosynthetic process"/>
    <property type="evidence" value="ECO:0007669"/>
    <property type="project" value="UniProtKB-UniRule"/>
</dbReference>
<evidence type="ECO:0000313" key="14">
    <source>
        <dbReference type="EMBL" id="RUT36475.1"/>
    </source>
</evidence>
<feature type="binding site" evidence="10">
    <location>
        <position position="258"/>
    </location>
    <ligand>
        <name>shikimate</name>
        <dbReference type="ChEBI" id="CHEBI:36208"/>
    </ligand>
</feature>
<comment type="catalytic activity">
    <reaction evidence="8">
        <text>shikimate + NAD(+) = 3-dehydroshikimate + NADH + H(+)</text>
        <dbReference type="Rhea" id="RHEA:17741"/>
        <dbReference type="ChEBI" id="CHEBI:15378"/>
        <dbReference type="ChEBI" id="CHEBI:16630"/>
        <dbReference type="ChEBI" id="CHEBI:36208"/>
        <dbReference type="ChEBI" id="CHEBI:57540"/>
        <dbReference type="ChEBI" id="CHEBI:57945"/>
    </reaction>
</comment>
<comment type="catalytic activity">
    <reaction evidence="7">
        <text>L-quinate + NAD(+) = 3-dehydroquinate + NADH + H(+)</text>
        <dbReference type="Rhea" id="RHEA:22364"/>
        <dbReference type="ChEBI" id="CHEBI:15378"/>
        <dbReference type="ChEBI" id="CHEBI:29751"/>
        <dbReference type="ChEBI" id="CHEBI:32364"/>
        <dbReference type="ChEBI" id="CHEBI:57540"/>
        <dbReference type="ChEBI" id="CHEBI:57945"/>
        <dbReference type="EC" id="1.1.1.24"/>
    </reaction>
</comment>
<dbReference type="InterPro" id="IPR022893">
    <property type="entry name" value="Shikimate_DH_fam"/>
</dbReference>
<evidence type="ECO:0000259" key="13">
    <source>
        <dbReference type="Pfam" id="PF18317"/>
    </source>
</evidence>
<dbReference type="Pfam" id="PF18317">
    <property type="entry name" value="SDH_C"/>
    <property type="match status" value="1"/>
</dbReference>
<feature type="domain" description="Shikimate dehydrogenase substrate binding N-terminal" evidence="12">
    <location>
        <begin position="16"/>
        <end position="98"/>
    </location>
</feature>
<evidence type="ECO:0000256" key="1">
    <source>
        <dbReference type="ARBA" id="ARBA00004871"/>
    </source>
</evidence>
<comment type="function">
    <text evidence="10">Involved in the biosynthesis of the chorismate, which leads to the biosynthesis of aromatic amino acids. Catalyzes the reversible NADPH linked reduction of 3-dehydroshikimate (DHSA) to yield shikimate (SA).</text>
</comment>
<dbReference type="GO" id="GO:0009073">
    <property type="term" value="P:aromatic amino acid family biosynthetic process"/>
    <property type="evidence" value="ECO:0007669"/>
    <property type="project" value="UniProtKB-KW"/>
</dbReference>
<feature type="binding site" evidence="10">
    <location>
        <position position="230"/>
    </location>
    <ligand>
        <name>shikimate</name>
        <dbReference type="ChEBI" id="CHEBI:36208"/>
    </ligand>
</feature>
<reference evidence="14 15" key="1">
    <citation type="submission" date="2018-12" db="EMBL/GenBank/DDBJ databases">
        <authorList>
            <person name="Sun L."/>
            <person name="Chen Z."/>
        </authorList>
    </citation>
    <scope>NUCLEOTIDE SEQUENCE [LARGE SCALE GENOMIC DNA]</scope>
    <source>
        <strain evidence="14 15">3-5-3</strain>
    </source>
</reference>
<dbReference type="InterPro" id="IPR041121">
    <property type="entry name" value="SDH_C"/>
</dbReference>
<keyword evidence="3 10" id="KW-0521">NADP</keyword>
<evidence type="ECO:0000256" key="2">
    <source>
        <dbReference type="ARBA" id="ARBA00022605"/>
    </source>
</evidence>
<dbReference type="GO" id="GO:0019632">
    <property type="term" value="P:shikimate metabolic process"/>
    <property type="evidence" value="ECO:0007669"/>
    <property type="project" value="InterPro"/>
</dbReference>
<comment type="catalytic activity">
    <reaction evidence="6 10">
        <text>shikimate + NADP(+) = 3-dehydroshikimate + NADPH + H(+)</text>
        <dbReference type="Rhea" id="RHEA:17737"/>
        <dbReference type="ChEBI" id="CHEBI:15378"/>
        <dbReference type="ChEBI" id="CHEBI:16630"/>
        <dbReference type="ChEBI" id="CHEBI:36208"/>
        <dbReference type="ChEBI" id="CHEBI:57783"/>
        <dbReference type="ChEBI" id="CHEBI:58349"/>
        <dbReference type="EC" id="1.1.1.25"/>
    </reaction>
</comment>
<dbReference type="GO" id="GO:0030266">
    <property type="term" value="F:quinate 3-dehydrogenase (NAD+) activity"/>
    <property type="evidence" value="ECO:0007669"/>
    <property type="project" value="UniProtKB-EC"/>
</dbReference>
<evidence type="ECO:0000256" key="4">
    <source>
        <dbReference type="ARBA" id="ARBA00023002"/>
    </source>
</evidence>
<dbReference type="GO" id="GO:0005829">
    <property type="term" value="C:cytosol"/>
    <property type="evidence" value="ECO:0007669"/>
    <property type="project" value="TreeGrafter"/>
</dbReference>
<comment type="pathway">
    <text evidence="9">Aromatic compound metabolism; 3,4-dihydroxybenzoate biosynthesis; 3-dehydroquinate from D-quinate (NAD(+) route).</text>
</comment>
<evidence type="ECO:0000256" key="3">
    <source>
        <dbReference type="ARBA" id="ARBA00022857"/>
    </source>
</evidence>
<dbReference type="InterPro" id="IPR013708">
    <property type="entry name" value="Shikimate_DH-bd_N"/>
</dbReference>
<keyword evidence="2 10" id="KW-0028">Amino-acid biosynthesis</keyword>
<feature type="binding site" evidence="10">
    <location>
        <position position="71"/>
    </location>
    <ligand>
        <name>shikimate</name>
        <dbReference type="ChEBI" id="CHEBI:36208"/>
    </ligand>
</feature>
<feature type="binding site" evidence="10">
    <location>
        <position position="96"/>
    </location>
    <ligand>
        <name>shikimate</name>
        <dbReference type="ChEBI" id="CHEBI:36208"/>
    </ligand>
</feature>
<comment type="pathway">
    <text evidence="1 10">Metabolic intermediate biosynthesis; chorismate biosynthesis; chorismate from D-erythrose 4-phosphate and phosphoenolpyruvate: step 4/7.</text>
</comment>
<gene>
    <name evidence="10" type="primary">aroE</name>
    <name evidence="14" type="ORF">EJP77_05750</name>
</gene>
<dbReference type="AlphaFoldDB" id="A0A433XQU5"/>
<dbReference type="InterPro" id="IPR036291">
    <property type="entry name" value="NAD(P)-bd_dom_sf"/>
</dbReference>
<feature type="domain" description="SDH C-terminal" evidence="13">
    <location>
        <begin position="251"/>
        <end position="281"/>
    </location>
</feature>
<dbReference type="EC" id="1.1.1.25" evidence="10"/>
<dbReference type="OrthoDB" id="9792692at2"/>
<evidence type="ECO:0000256" key="6">
    <source>
        <dbReference type="ARBA" id="ARBA00049442"/>
    </source>
</evidence>
<dbReference type="Pfam" id="PF01488">
    <property type="entry name" value="Shikimate_DH"/>
    <property type="match status" value="1"/>
</dbReference>
<keyword evidence="5 10" id="KW-0057">Aromatic amino acid biosynthesis</keyword>
<comment type="subunit">
    <text evidence="10">Homodimer.</text>
</comment>
<dbReference type="PANTHER" id="PTHR21089">
    <property type="entry name" value="SHIKIMATE DEHYDROGENASE"/>
    <property type="match status" value="1"/>
</dbReference>
<dbReference type="Proteomes" id="UP000272464">
    <property type="component" value="Unassembled WGS sequence"/>
</dbReference>
<proteinExistence type="inferred from homology"/>
<evidence type="ECO:0000256" key="9">
    <source>
        <dbReference type="ARBA" id="ARBA00060613"/>
    </source>
</evidence>
<dbReference type="EMBL" id="RZNX01000001">
    <property type="protein sequence ID" value="RUT36475.1"/>
    <property type="molecule type" value="Genomic_DNA"/>
</dbReference>
<dbReference type="NCBIfam" id="TIGR00507">
    <property type="entry name" value="aroE"/>
    <property type="match status" value="1"/>
</dbReference>
<evidence type="ECO:0000256" key="8">
    <source>
        <dbReference type="ARBA" id="ARBA00052329"/>
    </source>
</evidence>
<dbReference type="Pfam" id="PF08501">
    <property type="entry name" value="Shikimate_dh_N"/>
    <property type="match status" value="1"/>
</dbReference>
<dbReference type="GO" id="GO:0004764">
    <property type="term" value="F:shikimate 3-dehydrogenase (NADP+) activity"/>
    <property type="evidence" value="ECO:0007669"/>
    <property type="project" value="UniProtKB-UniRule"/>
</dbReference>
<evidence type="ECO:0000256" key="5">
    <source>
        <dbReference type="ARBA" id="ARBA00023141"/>
    </source>
</evidence>
<protein>
    <recommendedName>
        <fullName evidence="10">Shikimate dehydrogenase (NADP(+))</fullName>
        <shortName evidence="10">SDH</shortName>
        <ecNumber evidence="10">1.1.1.25</ecNumber>
    </recommendedName>
</protein>
<dbReference type="PANTHER" id="PTHR21089:SF1">
    <property type="entry name" value="BIFUNCTIONAL 3-DEHYDROQUINATE DEHYDRATASE_SHIKIMATE DEHYDROGENASE, CHLOROPLASTIC"/>
    <property type="match status" value="1"/>
</dbReference>
<keyword evidence="4 10" id="KW-0560">Oxidoreductase</keyword>
<keyword evidence="15" id="KW-1185">Reference proteome</keyword>
<feature type="binding site" evidence="10">
    <location>
        <begin position="136"/>
        <end position="140"/>
    </location>
    <ligand>
        <name>NADP(+)</name>
        <dbReference type="ChEBI" id="CHEBI:58349"/>
    </ligand>
</feature>
<feature type="binding site" evidence="10">
    <location>
        <position position="111"/>
    </location>
    <ligand>
        <name>shikimate</name>
        <dbReference type="ChEBI" id="CHEBI:36208"/>
    </ligand>
</feature>
<evidence type="ECO:0000259" key="12">
    <source>
        <dbReference type="Pfam" id="PF08501"/>
    </source>
</evidence>
<feature type="binding site" evidence="10">
    <location>
        <begin position="160"/>
        <end position="165"/>
    </location>
    <ligand>
        <name>NADP(+)</name>
        <dbReference type="ChEBI" id="CHEBI:58349"/>
    </ligand>
</feature>